<keyword evidence="1" id="KW-0812">Transmembrane</keyword>
<sequence length="105" mass="11488">MQTILAVDLTGSSESDGWIKNLLIEPLASNMNVFVNLTYAILALLAILTAYRIYINWQAGTSENTVSEISRWMLGMVLCVFLIAGLKAWMAANPVGTGGVEFNFE</sequence>
<comment type="caution">
    <text evidence="2">The sequence shown here is derived from an EMBL/GenBank/DDBJ whole genome shotgun (WGS) entry which is preliminary data.</text>
</comment>
<keyword evidence="3" id="KW-1185">Reference proteome</keyword>
<proteinExistence type="predicted"/>
<keyword evidence="1" id="KW-1133">Transmembrane helix</keyword>
<organism evidence="2 3">
    <name type="scientific">Dyadobacter endophyticus</name>
    <dbReference type="NCBI Taxonomy" id="1749036"/>
    <lineage>
        <taxon>Bacteria</taxon>
        <taxon>Pseudomonadati</taxon>
        <taxon>Bacteroidota</taxon>
        <taxon>Cytophagia</taxon>
        <taxon>Cytophagales</taxon>
        <taxon>Spirosomataceae</taxon>
        <taxon>Dyadobacter</taxon>
    </lineage>
</organism>
<accession>A0ABQ1ZDL2</accession>
<evidence type="ECO:0000256" key="1">
    <source>
        <dbReference type="SAM" id="Phobius"/>
    </source>
</evidence>
<feature type="transmembrane region" description="Helical" evidence="1">
    <location>
        <begin position="33"/>
        <end position="51"/>
    </location>
</feature>
<dbReference type="RefSeq" id="WP_188939367.1">
    <property type="nucleotide sequence ID" value="NZ_BMIA01000009.1"/>
</dbReference>
<dbReference type="Proteomes" id="UP000600214">
    <property type="component" value="Unassembled WGS sequence"/>
</dbReference>
<reference evidence="3" key="1">
    <citation type="journal article" date="2019" name="Int. J. Syst. Evol. Microbiol.">
        <title>The Global Catalogue of Microorganisms (GCM) 10K type strain sequencing project: providing services to taxonomists for standard genome sequencing and annotation.</title>
        <authorList>
            <consortium name="The Broad Institute Genomics Platform"/>
            <consortium name="The Broad Institute Genome Sequencing Center for Infectious Disease"/>
            <person name="Wu L."/>
            <person name="Ma J."/>
        </authorList>
    </citation>
    <scope>NUCLEOTIDE SEQUENCE [LARGE SCALE GENOMIC DNA]</scope>
    <source>
        <strain evidence="3">CGMCC 1.15288</strain>
    </source>
</reference>
<feature type="transmembrane region" description="Helical" evidence="1">
    <location>
        <begin position="72"/>
        <end position="92"/>
    </location>
</feature>
<protein>
    <recommendedName>
        <fullName evidence="4">DUF4134 domain-containing protein</fullName>
    </recommendedName>
</protein>
<gene>
    <name evidence="2" type="ORF">GCM10007423_63680</name>
</gene>
<evidence type="ECO:0000313" key="3">
    <source>
        <dbReference type="Proteomes" id="UP000600214"/>
    </source>
</evidence>
<name>A0ABQ1ZDL2_9BACT</name>
<evidence type="ECO:0000313" key="2">
    <source>
        <dbReference type="EMBL" id="GGH55771.1"/>
    </source>
</evidence>
<keyword evidence="1" id="KW-0472">Membrane</keyword>
<evidence type="ECO:0008006" key="4">
    <source>
        <dbReference type="Google" id="ProtNLM"/>
    </source>
</evidence>
<dbReference type="InterPro" id="IPR025408">
    <property type="entry name" value="DUF4134"/>
</dbReference>
<dbReference type="Pfam" id="PF13572">
    <property type="entry name" value="DUF4134"/>
    <property type="match status" value="1"/>
</dbReference>
<dbReference type="EMBL" id="BMIA01000009">
    <property type="protein sequence ID" value="GGH55771.1"/>
    <property type="molecule type" value="Genomic_DNA"/>
</dbReference>